<dbReference type="EMBL" id="CP043431">
    <property type="protein sequence ID" value="QNT64399.1"/>
    <property type="molecule type" value="Genomic_DNA"/>
</dbReference>
<reference evidence="5 6" key="1">
    <citation type="submission" date="2019-08" db="EMBL/GenBank/DDBJ databases">
        <authorList>
            <person name="Chang H.C."/>
            <person name="Mun S.Y."/>
        </authorList>
    </citation>
    <scope>NUCLEOTIDE SEQUENCE [LARGE SCALE GENOMIC DNA]</scope>
    <source>
        <strain evidence="5 6">SK</strain>
    </source>
</reference>
<dbReference type="PRINTS" id="PR00040">
    <property type="entry name" value="HTHMERR"/>
</dbReference>
<name>A0A7H1MLR3_9LACO</name>
<keyword evidence="4" id="KW-0804">Transcription</keyword>
<organism evidence="5 6">
    <name type="scientific">Weissella koreensis</name>
    <dbReference type="NCBI Taxonomy" id="165096"/>
    <lineage>
        <taxon>Bacteria</taxon>
        <taxon>Bacillati</taxon>
        <taxon>Bacillota</taxon>
        <taxon>Bacilli</taxon>
        <taxon>Lactobacillales</taxon>
        <taxon>Lactobacillaceae</taxon>
        <taxon>Weissella</taxon>
    </lineage>
</organism>
<sequence>MSHTISQVAKAMQIPASTLRYYDKEGLLPNLSRQASGYRSFSDGDIEMIDVIECLKATGMSINDIKNYADLTKSGDNSLEARRDMFIQQKALVKRQIASLENSMQLLDKKYQYYESAIEAGTETIHFPIQMSLQNRLKFQK</sequence>
<protein>
    <submittedName>
        <fullName evidence="5">MerR family transcriptional regulator</fullName>
    </submittedName>
</protein>
<dbReference type="SUPFAM" id="SSF46955">
    <property type="entry name" value="Putative DNA-binding domain"/>
    <property type="match status" value="1"/>
</dbReference>
<evidence type="ECO:0000313" key="5">
    <source>
        <dbReference type="EMBL" id="QNT64399.1"/>
    </source>
</evidence>
<dbReference type="Pfam" id="PF13411">
    <property type="entry name" value="MerR_1"/>
    <property type="match status" value="1"/>
</dbReference>
<dbReference type="AlphaFoldDB" id="A0A7H1MLR3"/>
<gene>
    <name evidence="5" type="ORF">FY536_03465</name>
</gene>
<keyword evidence="6" id="KW-1185">Reference proteome</keyword>
<dbReference type="CDD" id="cd01109">
    <property type="entry name" value="HTH_YyaN"/>
    <property type="match status" value="1"/>
</dbReference>
<dbReference type="InterPro" id="IPR009061">
    <property type="entry name" value="DNA-bd_dom_put_sf"/>
</dbReference>
<dbReference type="InterPro" id="IPR000551">
    <property type="entry name" value="MerR-type_HTH_dom"/>
</dbReference>
<proteinExistence type="predicted"/>
<evidence type="ECO:0000256" key="2">
    <source>
        <dbReference type="ARBA" id="ARBA00023015"/>
    </source>
</evidence>
<dbReference type="InterPro" id="IPR047057">
    <property type="entry name" value="MerR_fam"/>
</dbReference>
<keyword evidence="2" id="KW-0805">Transcription regulation</keyword>
<evidence type="ECO:0000313" key="6">
    <source>
        <dbReference type="Proteomes" id="UP000516446"/>
    </source>
</evidence>
<dbReference type="SMART" id="SM00422">
    <property type="entry name" value="HTH_MERR"/>
    <property type="match status" value="1"/>
</dbReference>
<evidence type="ECO:0000256" key="1">
    <source>
        <dbReference type="ARBA" id="ARBA00022491"/>
    </source>
</evidence>
<keyword evidence="1" id="KW-0678">Repressor</keyword>
<dbReference type="PANTHER" id="PTHR30204:SF69">
    <property type="entry name" value="MERR-FAMILY TRANSCRIPTIONAL REGULATOR"/>
    <property type="match status" value="1"/>
</dbReference>
<dbReference type="Proteomes" id="UP000516446">
    <property type="component" value="Chromosome"/>
</dbReference>
<dbReference type="PANTHER" id="PTHR30204">
    <property type="entry name" value="REDOX-CYCLING DRUG-SENSING TRANSCRIPTIONAL ACTIVATOR SOXR"/>
    <property type="match status" value="1"/>
</dbReference>
<evidence type="ECO:0000256" key="3">
    <source>
        <dbReference type="ARBA" id="ARBA00023125"/>
    </source>
</evidence>
<dbReference type="GO" id="GO:0003677">
    <property type="term" value="F:DNA binding"/>
    <property type="evidence" value="ECO:0007669"/>
    <property type="project" value="UniProtKB-KW"/>
</dbReference>
<dbReference type="RefSeq" id="WP_104914560.1">
    <property type="nucleotide sequence ID" value="NZ_CP026847.1"/>
</dbReference>
<evidence type="ECO:0000256" key="4">
    <source>
        <dbReference type="ARBA" id="ARBA00023163"/>
    </source>
</evidence>
<keyword evidence="3" id="KW-0238">DNA-binding</keyword>
<dbReference type="GO" id="GO:0003700">
    <property type="term" value="F:DNA-binding transcription factor activity"/>
    <property type="evidence" value="ECO:0007669"/>
    <property type="project" value="InterPro"/>
</dbReference>
<dbReference type="Gene3D" id="1.10.1660.10">
    <property type="match status" value="1"/>
</dbReference>
<dbReference type="PROSITE" id="PS50937">
    <property type="entry name" value="HTH_MERR_2"/>
    <property type="match status" value="1"/>
</dbReference>
<accession>A0A7H1MLR3</accession>